<evidence type="ECO:0000313" key="2">
    <source>
        <dbReference type="EMBL" id="RZU53472.1"/>
    </source>
</evidence>
<feature type="region of interest" description="Disordered" evidence="1">
    <location>
        <begin position="404"/>
        <end position="510"/>
    </location>
</feature>
<dbReference type="EMBL" id="SHKY01000001">
    <property type="protein sequence ID" value="RZU53472.1"/>
    <property type="molecule type" value="Genomic_DNA"/>
</dbReference>
<sequence length="798" mass="82995">MSNNVSPAASHWCGHVLLIADERVPPPVDLAARLPDEPDRYTVLVTADPPPDTSALLDLLAGSLPPSDLPLRLLLSNAGPAGAAQSVADALGVAVTAPDGPVVLQPSGAVFVAASAGDGGWWTYRRGAEPTREGPRHPAPAWRLELRPPGTARRLVNAATPWRAGAALRSIPCGVWLHAAGGRPIELTDPAYAITPDAGRLGVLVGRPGGRRLAEDAVYRTLAGLPAAVRERLTLIPYGPQGQLVEALAERLTRGFAVTVETTAGLPVTSADGTRFHVAVDNAGISVWRPVVQRWARRAGHPPLIREWINPLTGRPVRDAAVQRISERWLLEAVPCGLWLRSVDGDRHAVRTLTRQPDAETLIVEVAEPAHADEAWRLAGQVTARLRDRLARPLRLAVTLGQDGSVLLPPSTPRHADPEISVVDNGRLVPLGSRARTPDATAGPTTTEPAGTPPRAAATEPTDVAPPASVGNPETAGAPARPSMSGAQPGVTVPCPSPAPATEQGTPLATEPRLLPVSVFSADDPRPAAGRPATGAARTVRPGDGVVAVPVPARVAGRNPDRPRPALRLLDAGTVAAATVRRSTGEEQQQAREFLGVHYDAHARGVAELLTRNPGLRPAWGEPVEAVIVDLATVAAFVAGDDEPGVTVTTPAGACLVSGVWRLPTYFGAVAARGPDSAAGWRTGDVYASSAVFRTVIAQAFEPVATPTLVIQSGTGRRTGSLSARDEVLFVPDTAFQVIGNRAAPESGQPLVFLRELAHGTAPTATAETTDEAVLESLVAAIAAEKLATSGAGAVGTR</sequence>
<evidence type="ECO:0008006" key="4">
    <source>
        <dbReference type="Google" id="ProtNLM"/>
    </source>
</evidence>
<feature type="compositionally biased region" description="Low complexity" evidence="1">
    <location>
        <begin position="438"/>
        <end position="463"/>
    </location>
</feature>
<proteinExistence type="predicted"/>
<dbReference type="RefSeq" id="WP_130511957.1">
    <property type="nucleotide sequence ID" value="NZ_SHKY01000001.1"/>
</dbReference>
<evidence type="ECO:0000256" key="1">
    <source>
        <dbReference type="SAM" id="MobiDB-lite"/>
    </source>
</evidence>
<feature type="region of interest" description="Disordered" evidence="1">
    <location>
        <begin position="521"/>
        <end position="540"/>
    </location>
</feature>
<accession>A0A4Q7ZQR6</accession>
<dbReference type="Proteomes" id="UP000292564">
    <property type="component" value="Unassembled WGS sequence"/>
</dbReference>
<gene>
    <name evidence="2" type="ORF">EV385_5400</name>
</gene>
<dbReference type="AlphaFoldDB" id="A0A4Q7ZQR6"/>
<name>A0A4Q7ZQR6_9ACTN</name>
<reference evidence="2 3" key="1">
    <citation type="submission" date="2019-02" db="EMBL/GenBank/DDBJ databases">
        <title>Sequencing the genomes of 1000 actinobacteria strains.</title>
        <authorList>
            <person name="Klenk H.-P."/>
        </authorList>
    </citation>
    <scope>NUCLEOTIDE SEQUENCE [LARGE SCALE GENOMIC DNA]</scope>
    <source>
        <strain evidence="2 3">DSM 45162</strain>
    </source>
</reference>
<organism evidence="2 3">
    <name type="scientific">Krasilnikovia cinnamomea</name>
    <dbReference type="NCBI Taxonomy" id="349313"/>
    <lineage>
        <taxon>Bacteria</taxon>
        <taxon>Bacillati</taxon>
        <taxon>Actinomycetota</taxon>
        <taxon>Actinomycetes</taxon>
        <taxon>Micromonosporales</taxon>
        <taxon>Micromonosporaceae</taxon>
        <taxon>Krasilnikovia</taxon>
    </lineage>
</organism>
<feature type="compositionally biased region" description="Low complexity" evidence="1">
    <location>
        <begin position="527"/>
        <end position="540"/>
    </location>
</feature>
<comment type="caution">
    <text evidence="2">The sequence shown here is derived from an EMBL/GenBank/DDBJ whole genome shotgun (WGS) entry which is preliminary data.</text>
</comment>
<protein>
    <recommendedName>
        <fullName evidence="4">ADP-ribosyltransferase exoenzyme</fullName>
    </recommendedName>
</protein>
<dbReference type="Gene3D" id="3.90.176.10">
    <property type="entry name" value="Toxin ADP-ribosyltransferase, Chain A, domain 1"/>
    <property type="match status" value="1"/>
</dbReference>
<dbReference type="OrthoDB" id="3320501at2"/>
<keyword evidence="3" id="KW-1185">Reference proteome</keyword>
<evidence type="ECO:0000313" key="3">
    <source>
        <dbReference type="Proteomes" id="UP000292564"/>
    </source>
</evidence>